<evidence type="ECO:0000313" key="6">
    <source>
        <dbReference type="Proteomes" id="UP000202031"/>
    </source>
</evidence>
<dbReference type="GO" id="GO:0003677">
    <property type="term" value="F:DNA binding"/>
    <property type="evidence" value="ECO:0007669"/>
    <property type="project" value="UniProtKB-KW"/>
</dbReference>
<dbReference type="Gene3D" id="1.10.10.10">
    <property type="entry name" value="Winged helix-like DNA-binding domain superfamily/Winged helix DNA-binding domain"/>
    <property type="match status" value="1"/>
</dbReference>
<dbReference type="PRINTS" id="PR00778">
    <property type="entry name" value="HTHARSR"/>
</dbReference>
<sequence>MKNLDDFLKITGALNDESRVKILAFLHKYGTLCVCDLQNSLQMIQSRLSRHLKILKDAGFLSVERKGVWAYYGLNENMNSYCKNALNEIQNIQLNLPELNRITQKEKCF</sequence>
<organism evidence="5 6">
    <name type="scientific">Campylobacter lanienae NCTC 13004</name>
    <dbReference type="NCBI Taxonomy" id="1031753"/>
    <lineage>
        <taxon>Bacteria</taxon>
        <taxon>Pseudomonadati</taxon>
        <taxon>Campylobacterota</taxon>
        <taxon>Epsilonproteobacteria</taxon>
        <taxon>Campylobacterales</taxon>
        <taxon>Campylobacteraceae</taxon>
        <taxon>Campylobacter</taxon>
    </lineage>
</organism>
<dbReference type="GO" id="GO:0003700">
    <property type="term" value="F:DNA-binding transcription factor activity"/>
    <property type="evidence" value="ECO:0007669"/>
    <property type="project" value="InterPro"/>
</dbReference>
<evidence type="ECO:0000256" key="2">
    <source>
        <dbReference type="ARBA" id="ARBA00023125"/>
    </source>
</evidence>
<evidence type="ECO:0000259" key="4">
    <source>
        <dbReference type="PROSITE" id="PS50987"/>
    </source>
</evidence>
<protein>
    <submittedName>
        <fullName evidence="5">Transcriptional regulator, ArsR family</fullName>
    </submittedName>
</protein>
<dbReference type="KEGG" id="clx:CLAN_0238"/>
<evidence type="ECO:0000256" key="3">
    <source>
        <dbReference type="ARBA" id="ARBA00023163"/>
    </source>
</evidence>
<dbReference type="PANTHER" id="PTHR33154">
    <property type="entry name" value="TRANSCRIPTIONAL REGULATOR, ARSR FAMILY"/>
    <property type="match status" value="1"/>
</dbReference>
<dbReference type="InterPro" id="IPR036390">
    <property type="entry name" value="WH_DNA-bd_sf"/>
</dbReference>
<dbReference type="GeneID" id="46920709"/>
<name>A0A1X9SLB5_9BACT</name>
<dbReference type="SUPFAM" id="SSF46785">
    <property type="entry name" value="Winged helix' DNA-binding domain"/>
    <property type="match status" value="1"/>
</dbReference>
<dbReference type="Proteomes" id="UP000202031">
    <property type="component" value="Chromosome"/>
</dbReference>
<dbReference type="PANTHER" id="PTHR33154:SF18">
    <property type="entry name" value="ARSENICAL RESISTANCE OPERON REPRESSOR"/>
    <property type="match status" value="1"/>
</dbReference>
<dbReference type="Pfam" id="PF01022">
    <property type="entry name" value="HTH_5"/>
    <property type="match status" value="1"/>
</dbReference>
<dbReference type="PROSITE" id="PS50987">
    <property type="entry name" value="HTH_ARSR_2"/>
    <property type="match status" value="1"/>
</dbReference>
<reference evidence="6" key="1">
    <citation type="journal article" date="2017" name="Genome Biol. Evol.">
        <title>Comparative Genomic Analysis Identifies a Campylobacter Clade Deficient in Selenium Metabolism.</title>
        <authorList>
            <person name="Miller W.G."/>
            <person name="Yee E."/>
            <person name="Lopes B.S."/>
            <person name="Chapman M.H."/>
            <person name="Huynh S."/>
            <person name="Bono J.L."/>
            <person name="Parker C.T."/>
            <person name="Strachan N.J.C."/>
            <person name="Forbes K.J."/>
        </authorList>
    </citation>
    <scope>NUCLEOTIDE SEQUENCE [LARGE SCALE GENOMIC DNA]</scope>
    <source>
        <strain evidence="6">NCTC 13004</strain>
    </source>
</reference>
<accession>A0A1X9SLB5</accession>
<reference evidence="6" key="2">
    <citation type="journal article" date="2017" name="Genome Biol. Evol.">
        <title>Comparative genomic analysis identifies a Campylobacter clade deficient in selenium metabolism.</title>
        <authorList>
            <person name="Miller W.G."/>
            <person name="Yee E."/>
            <person name="Lopes B.S."/>
            <person name="Chapman M.H."/>
            <person name="Huynh S."/>
            <person name="Bono J.L."/>
            <person name="Parker C.T."/>
            <person name="Strachan N.J.C."/>
            <person name="Forbes K.J."/>
        </authorList>
    </citation>
    <scope>NUCLEOTIDE SEQUENCE [LARGE SCALE GENOMIC DNA]</scope>
    <source>
        <strain evidence="6">NCTC 13004</strain>
    </source>
</reference>
<gene>
    <name evidence="5" type="ORF">CLAN_0238</name>
</gene>
<evidence type="ECO:0000313" key="5">
    <source>
        <dbReference type="EMBL" id="ARQ97009.1"/>
    </source>
</evidence>
<dbReference type="RefSeq" id="WP_096015406.1">
    <property type="nucleotide sequence ID" value="NZ_CP015578.1"/>
</dbReference>
<dbReference type="InterPro" id="IPR011991">
    <property type="entry name" value="ArsR-like_HTH"/>
</dbReference>
<keyword evidence="2" id="KW-0238">DNA-binding</keyword>
<dbReference type="EMBL" id="CP015578">
    <property type="protein sequence ID" value="ARQ97009.1"/>
    <property type="molecule type" value="Genomic_DNA"/>
</dbReference>
<dbReference type="InterPro" id="IPR051081">
    <property type="entry name" value="HTH_MetalResp_TranReg"/>
</dbReference>
<keyword evidence="1" id="KW-0805">Transcription regulation</keyword>
<evidence type="ECO:0000256" key="1">
    <source>
        <dbReference type="ARBA" id="ARBA00023015"/>
    </source>
</evidence>
<dbReference type="AlphaFoldDB" id="A0A1X9SLB5"/>
<feature type="domain" description="HTH arsR-type" evidence="4">
    <location>
        <begin position="1"/>
        <end position="93"/>
    </location>
</feature>
<proteinExistence type="predicted"/>
<dbReference type="InterPro" id="IPR001845">
    <property type="entry name" value="HTH_ArsR_DNA-bd_dom"/>
</dbReference>
<dbReference type="SMART" id="SM00418">
    <property type="entry name" value="HTH_ARSR"/>
    <property type="match status" value="1"/>
</dbReference>
<keyword evidence="3" id="KW-0804">Transcription</keyword>
<dbReference type="CDD" id="cd00090">
    <property type="entry name" value="HTH_ARSR"/>
    <property type="match status" value="1"/>
</dbReference>
<dbReference type="NCBIfam" id="NF033788">
    <property type="entry name" value="HTH_metalloreg"/>
    <property type="match status" value="1"/>
</dbReference>
<dbReference type="InterPro" id="IPR036388">
    <property type="entry name" value="WH-like_DNA-bd_sf"/>
</dbReference>